<dbReference type="GO" id="GO:0005524">
    <property type="term" value="F:ATP binding"/>
    <property type="evidence" value="ECO:0007669"/>
    <property type="project" value="UniProtKB-KW"/>
</dbReference>
<protein>
    <submittedName>
        <fullName evidence="7">Putative high-affinity branched-chain amino acid ABC transporter, ATP-binding protein LivF</fullName>
    </submittedName>
</protein>
<dbReference type="GO" id="GO:0015807">
    <property type="term" value="P:L-amino acid transport"/>
    <property type="evidence" value="ECO:0007669"/>
    <property type="project" value="TreeGrafter"/>
</dbReference>
<dbReference type="InterPro" id="IPR017871">
    <property type="entry name" value="ABC_transporter-like_CS"/>
</dbReference>
<evidence type="ECO:0000259" key="6">
    <source>
        <dbReference type="PROSITE" id="PS50893"/>
    </source>
</evidence>
<comment type="caution">
    <text evidence="7">The sequence shown here is derived from an EMBL/GenBank/DDBJ whole genome shotgun (WGS) entry which is preliminary data.</text>
</comment>
<evidence type="ECO:0000256" key="3">
    <source>
        <dbReference type="ARBA" id="ARBA00022741"/>
    </source>
</evidence>
<organism evidence="7 8">
    <name type="scientific">Acetomicrobium hydrogeniformans ATCC BAA-1850</name>
    <dbReference type="NCBI Taxonomy" id="592015"/>
    <lineage>
        <taxon>Bacteria</taxon>
        <taxon>Thermotogati</taxon>
        <taxon>Synergistota</taxon>
        <taxon>Synergistia</taxon>
        <taxon>Synergistales</taxon>
        <taxon>Acetomicrobiaceae</taxon>
        <taxon>Acetomicrobium</taxon>
    </lineage>
</organism>
<keyword evidence="3" id="KW-0547">Nucleotide-binding</keyword>
<dbReference type="InterPro" id="IPR027417">
    <property type="entry name" value="P-loop_NTPase"/>
</dbReference>
<dbReference type="PANTHER" id="PTHR43820:SF4">
    <property type="entry name" value="HIGH-AFFINITY BRANCHED-CHAIN AMINO ACID TRANSPORT ATP-BINDING PROTEIN LIVF"/>
    <property type="match status" value="1"/>
</dbReference>
<dbReference type="OrthoDB" id="2715at2"/>
<keyword evidence="4 7" id="KW-0067">ATP-binding</keyword>
<dbReference type="Proteomes" id="UP000005273">
    <property type="component" value="Unassembled WGS sequence"/>
</dbReference>
<dbReference type="EMBL" id="ACJX03000001">
    <property type="protein sequence ID" value="KRT34774.1"/>
    <property type="molecule type" value="Genomic_DNA"/>
</dbReference>
<dbReference type="InterPro" id="IPR003439">
    <property type="entry name" value="ABC_transporter-like_ATP-bd"/>
</dbReference>
<gene>
    <name evidence="7" type="ORF">HMPREF1705_04020</name>
</gene>
<dbReference type="SMART" id="SM00382">
    <property type="entry name" value="AAA"/>
    <property type="match status" value="1"/>
</dbReference>
<dbReference type="PANTHER" id="PTHR43820">
    <property type="entry name" value="HIGH-AFFINITY BRANCHED-CHAIN AMINO ACID TRANSPORT ATP-BINDING PROTEIN LIVF"/>
    <property type="match status" value="1"/>
</dbReference>
<evidence type="ECO:0000256" key="2">
    <source>
        <dbReference type="ARBA" id="ARBA00022448"/>
    </source>
</evidence>
<dbReference type="RefSeq" id="WP_009200354.1">
    <property type="nucleotide sequence ID" value="NZ_ACJX03000001.1"/>
</dbReference>
<evidence type="ECO:0000313" key="8">
    <source>
        <dbReference type="Proteomes" id="UP000005273"/>
    </source>
</evidence>
<dbReference type="InterPro" id="IPR003593">
    <property type="entry name" value="AAA+_ATPase"/>
</dbReference>
<feature type="domain" description="ABC transporter" evidence="6">
    <location>
        <begin position="3"/>
        <end position="235"/>
    </location>
</feature>
<name>A0A0T5X900_9BACT</name>
<evidence type="ECO:0000256" key="1">
    <source>
        <dbReference type="ARBA" id="ARBA00005417"/>
    </source>
</evidence>
<accession>A0A0T5X900</accession>
<proteinExistence type="inferred from homology"/>
<reference evidence="8" key="1">
    <citation type="submission" date="2012-09" db="EMBL/GenBank/DDBJ databases">
        <authorList>
            <person name="Weinstock G."/>
            <person name="Sodergren E."/>
            <person name="Clifton S."/>
            <person name="Fulton L."/>
            <person name="Fulton B."/>
            <person name="Courtney L."/>
            <person name="Fronick C."/>
            <person name="Harrison M."/>
            <person name="Strong C."/>
            <person name="Farmer C."/>
            <person name="Delehaunty K."/>
            <person name="Markovic C."/>
            <person name="Hall O."/>
            <person name="Minx P."/>
            <person name="Tomlinson C."/>
            <person name="Mitreva M."/>
            <person name="Nelson J."/>
            <person name="Hou S."/>
            <person name="Wollam A."/>
            <person name="Pepin K.H."/>
            <person name="Johnson M."/>
            <person name="Bhonagiri V."/>
            <person name="Nash W.E."/>
            <person name="Suruliraj S."/>
            <person name="Warren W."/>
            <person name="Chinwalla A."/>
            <person name="Mardis E.R."/>
            <person name="Wilson R.K."/>
        </authorList>
    </citation>
    <scope>NUCLEOTIDE SEQUENCE [LARGE SCALE GENOMIC DNA]</scope>
    <source>
        <strain evidence="8">OS1</strain>
    </source>
</reference>
<dbReference type="eggNOG" id="COG0410">
    <property type="taxonomic scope" value="Bacteria"/>
</dbReference>
<comment type="similarity">
    <text evidence="1">Belongs to the ABC transporter superfamily.</text>
</comment>
<sequence>MLLNVQDIEIAYNRIKVLWGVTLCVGEGEIVSLLGANGAGKSTLLKGIMGIVPLQRGSISFLEKDVSKKRPWEKAKMGVAYIPEGGRVFPDLTVEENLMLIASLHKEAFDVKENLDLVYSLFPVLKERLQQKAGTLSGGERQMLAIGRALMSKPKLLLIDEVSMGLMPKLVSEVFNTLSLLKEYGISILLTEQNVPEALAISDRGYVLENGRITISGNSEELLGNEMVKTSFLGL</sequence>
<dbReference type="CDD" id="cd03224">
    <property type="entry name" value="ABC_TM1139_LivF_branched"/>
    <property type="match status" value="1"/>
</dbReference>
<keyword evidence="5" id="KW-0029">Amino-acid transport</keyword>
<dbReference type="STRING" id="592015.HMPREF1705_04020"/>
<dbReference type="Pfam" id="PF00005">
    <property type="entry name" value="ABC_tran"/>
    <property type="match status" value="1"/>
</dbReference>
<dbReference type="GO" id="GO:0015658">
    <property type="term" value="F:branched-chain amino acid transmembrane transporter activity"/>
    <property type="evidence" value="ECO:0007669"/>
    <property type="project" value="TreeGrafter"/>
</dbReference>
<dbReference type="PROSITE" id="PS50893">
    <property type="entry name" value="ABC_TRANSPORTER_2"/>
    <property type="match status" value="1"/>
</dbReference>
<evidence type="ECO:0000256" key="4">
    <source>
        <dbReference type="ARBA" id="ARBA00022840"/>
    </source>
</evidence>
<dbReference type="SUPFAM" id="SSF52540">
    <property type="entry name" value="P-loop containing nucleoside triphosphate hydrolases"/>
    <property type="match status" value="1"/>
</dbReference>
<dbReference type="AlphaFoldDB" id="A0A0T5X900"/>
<dbReference type="InterPro" id="IPR052156">
    <property type="entry name" value="BCAA_Transport_ATP-bd_LivF"/>
</dbReference>
<evidence type="ECO:0000256" key="5">
    <source>
        <dbReference type="ARBA" id="ARBA00022970"/>
    </source>
</evidence>
<dbReference type="Gene3D" id="3.40.50.300">
    <property type="entry name" value="P-loop containing nucleotide triphosphate hydrolases"/>
    <property type="match status" value="1"/>
</dbReference>
<dbReference type="PROSITE" id="PS00211">
    <property type="entry name" value="ABC_TRANSPORTER_1"/>
    <property type="match status" value="1"/>
</dbReference>
<keyword evidence="8" id="KW-1185">Reference proteome</keyword>
<keyword evidence="2" id="KW-0813">Transport</keyword>
<dbReference type="GO" id="GO:0016887">
    <property type="term" value="F:ATP hydrolysis activity"/>
    <property type="evidence" value="ECO:0007669"/>
    <property type="project" value="InterPro"/>
</dbReference>
<evidence type="ECO:0000313" key="7">
    <source>
        <dbReference type="EMBL" id="KRT34774.1"/>
    </source>
</evidence>